<dbReference type="EMBL" id="JACBKZ010000014">
    <property type="protein sequence ID" value="KAF5932498.1"/>
    <property type="molecule type" value="Genomic_DNA"/>
</dbReference>
<evidence type="ECO:0000313" key="3">
    <source>
        <dbReference type="Proteomes" id="UP000593564"/>
    </source>
</evidence>
<feature type="compositionally biased region" description="Basic and acidic residues" evidence="1">
    <location>
        <begin position="34"/>
        <end position="44"/>
    </location>
</feature>
<name>A0A7J7FY51_CAMSI</name>
<comment type="caution">
    <text evidence="2">The sequence shown here is derived from an EMBL/GenBank/DDBJ whole genome shotgun (WGS) entry which is preliminary data.</text>
</comment>
<feature type="compositionally biased region" description="Polar residues" evidence="1">
    <location>
        <begin position="20"/>
        <end position="33"/>
    </location>
</feature>
<gene>
    <name evidence="2" type="ORF">HYC85_028669</name>
</gene>
<evidence type="ECO:0000313" key="2">
    <source>
        <dbReference type="EMBL" id="KAF5932498.1"/>
    </source>
</evidence>
<protein>
    <submittedName>
        <fullName evidence="2">Uncharacterized protein</fullName>
    </submittedName>
</protein>
<feature type="region of interest" description="Disordered" evidence="1">
    <location>
        <begin position="1"/>
        <end position="49"/>
    </location>
</feature>
<reference evidence="2 3" key="2">
    <citation type="submission" date="2020-07" db="EMBL/GenBank/DDBJ databases">
        <title>Genome assembly of wild tea tree DASZ reveals pedigree and selection history of tea varieties.</title>
        <authorList>
            <person name="Zhang W."/>
        </authorList>
    </citation>
    <scope>NUCLEOTIDE SEQUENCE [LARGE SCALE GENOMIC DNA]</scope>
    <source>
        <strain evidence="3">cv. G240</strain>
        <tissue evidence="2">Leaf</tissue>
    </source>
</reference>
<organism evidence="2 3">
    <name type="scientific">Camellia sinensis</name>
    <name type="common">Tea plant</name>
    <name type="synonym">Thea sinensis</name>
    <dbReference type="NCBI Taxonomy" id="4442"/>
    <lineage>
        <taxon>Eukaryota</taxon>
        <taxon>Viridiplantae</taxon>
        <taxon>Streptophyta</taxon>
        <taxon>Embryophyta</taxon>
        <taxon>Tracheophyta</taxon>
        <taxon>Spermatophyta</taxon>
        <taxon>Magnoliopsida</taxon>
        <taxon>eudicotyledons</taxon>
        <taxon>Gunneridae</taxon>
        <taxon>Pentapetalae</taxon>
        <taxon>asterids</taxon>
        <taxon>Ericales</taxon>
        <taxon>Theaceae</taxon>
        <taxon>Camellia</taxon>
    </lineage>
</organism>
<dbReference type="Proteomes" id="UP000593564">
    <property type="component" value="Unassembled WGS sequence"/>
</dbReference>
<accession>A0A7J7FY51</accession>
<evidence type="ECO:0000256" key="1">
    <source>
        <dbReference type="SAM" id="MobiDB-lite"/>
    </source>
</evidence>
<proteinExistence type="predicted"/>
<keyword evidence="3" id="KW-1185">Reference proteome</keyword>
<sequence>MVARATRHKETSLERRKPRSNQQFEASGLQPRSTLERRKARSSEETQNIVLARSSEEKLARAKKCNLQVQN</sequence>
<dbReference type="AlphaFoldDB" id="A0A7J7FY51"/>
<reference evidence="3" key="1">
    <citation type="journal article" date="2020" name="Nat. Commun.">
        <title>Genome assembly of wild tea tree DASZ reveals pedigree and selection history of tea varieties.</title>
        <authorList>
            <person name="Zhang W."/>
            <person name="Zhang Y."/>
            <person name="Qiu H."/>
            <person name="Guo Y."/>
            <person name="Wan H."/>
            <person name="Zhang X."/>
            <person name="Scossa F."/>
            <person name="Alseekh S."/>
            <person name="Zhang Q."/>
            <person name="Wang P."/>
            <person name="Xu L."/>
            <person name="Schmidt M.H."/>
            <person name="Jia X."/>
            <person name="Li D."/>
            <person name="Zhu A."/>
            <person name="Guo F."/>
            <person name="Chen W."/>
            <person name="Ni D."/>
            <person name="Usadel B."/>
            <person name="Fernie A.R."/>
            <person name="Wen W."/>
        </authorList>
    </citation>
    <scope>NUCLEOTIDE SEQUENCE [LARGE SCALE GENOMIC DNA]</scope>
    <source>
        <strain evidence="3">cv. G240</strain>
    </source>
</reference>